<proteinExistence type="predicted"/>
<keyword evidence="2" id="KW-1185">Reference proteome</keyword>
<gene>
    <name evidence="1" type="ORF">AN2V17_40620</name>
</gene>
<protein>
    <submittedName>
        <fullName evidence="1">Uncharacterized protein</fullName>
    </submittedName>
</protein>
<sequence length="101" mass="11938">MNKINTDQIKDKTQTVDDNSNNADRYSQVERKNTGTRKEYENNMHRTYAYKNRGLEIKIDTMEILYEQLKKLEEDLQGLHDEKAYRTLEIMAKLGKAILPD</sequence>
<name>A0ACB5UQB0_9FIRM</name>
<evidence type="ECO:0000313" key="1">
    <source>
        <dbReference type="EMBL" id="GMQ64822.1"/>
    </source>
</evidence>
<dbReference type="EMBL" id="BTPU01000083">
    <property type="protein sequence ID" value="GMQ64822.1"/>
    <property type="molecule type" value="Genomic_DNA"/>
</dbReference>
<reference evidence="1" key="1">
    <citation type="submission" date="2023-09" db="EMBL/GenBank/DDBJ databases">
        <title>Vallitalea sediminicola and Vallitalea maricola sp. nov., anaerobic bacteria isolated from marine sediment.</title>
        <authorList>
            <person name="Hirano S."/>
            <person name="Maeda A."/>
            <person name="Terahara T."/>
            <person name="Mori K."/>
            <person name="Hamada M."/>
            <person name="Matsumoto R."/>
            <person name="Kobayashi T."/>
        </authorList>
    </citation>
    <scope>NUCLEOTIDE SEQUENCE</scope>
    <source>
        <strain evidence="1">AN17-2</strain>
    </source>
</reference>
<evidence type="ECO:0000313" key="2">
    <source>
        <dbReference type="Proteomes" id="UP001374599"/>
    </source>
</evidence>
<dbReference type="Proteomes" id="UP001374599">
    <property type="component" value="Unassembled WGS sequence"/>
</dbReference>
<accession>A0ACB5UQB0</accession>
<organism evidence="1 2">
    <name type="scientific">Vallitalea maricola</name>
    <dbReference type="NCBI Taxonomy" id="3074433"/>
    <lineage>
        <taxon>Bacteria</taxon>
        <taxon>Bacillati</taxon>
        <taxon>Bacillota</taxon>
        <taxon>Clostridia</taxon>
        <taxon>Lachnospirales</taxon>
        <taxon>Vallitaleaceae</taxon>
        <taxon>Vallitalea</taxon>
    </lineage>
</organism>
<comment type="caution">
    <text evidence="1">The sequence shown here is derived from an EMBL/GenBank/DDBJ whole genome shotgun (WGS) entry which is preliminary data.</text>
</comment>